<sequence length="128" mass="14721">MDDQNAKRAPARKTKKDSGEKYVQLLEFDLAQSIEREKQLRADLEFYRGKVERLEVSLMANPPAMQSYATRTDQKPRLVEHGELTGVGARLPFRELQRRWGAMNETDQEKAMTNGWIVEKEAVHEGSS</sequence>
<comment type="caution">
    <text evidence="1">The sequence shown here is derived from an EMBL/GenBank/DDBJ whole genome shotgun (WGS) entry which is preliminary data.</text>
</comment>
<organism evidence="1 2">
    <name type="scientific">Candidatus Acidiferrum panamense</name>
    <dbReference type="NCBI Taxonomy" id="2741543"/>
    <lineage>
        <taxon>Bacteria</taxon>
        <taxon>Pseudomonadati</taxon>
        <taxon>Acidobacteriota</taxon>
        <taxon>Terriglobia</taxon>
        <taxon>Candidatus Acidiferrales</taxon>
        <taxon>Candidatus Acidiferrum</taxon>
    </lineage>
</organism>
<keyword evidence="2" id="KW-1185">Reference proteome</keyword>
<evidence type="ECO:0000313" key="2">
    <source>
        <dbReference type="Proteomes" id="UP000567293"/>
    </source>
</evidence>
<dbReference type="EMBL" id="JACDQQ010002459">
    <property type="protein sequence ID" value="MBA0088349.1"/>
    <property type="molecule type" value="Genomic_DNA"/>
</dbReference>
<proteinExistence type="predicted"/>
<dbReference type="AlphaFoldDB" id="A0A7V8SZN3"/>
<protein>
    <submittedName>
        <fullName evidence="1">Uncharacterized protein</fullName>
    </submittedName>
</protein>
<accession>A0A7V8SZN3</accession>
<reference evidence="1" key="1">
    <citation type="submission" date="2020-06" db="EMBL/GenBank/DDBJ databases">
        <title>Legume-microbial interactions unlock mineral nutrients during tropical forest succession.</title>
        <authorList>
            <person name="Epihov D.Z."/>
        </authorList>
    </citation>
    <scope>NUCLEOTIDE SEQUENCE [LARGE SCALE GENOMIC DNA]</scope>
    <source>
        <strain evidence="1">Pan2503</strain>
    </source>
</reference>
<dbReference type="Proteomes" id="UP000567293">
    <property type="component" value="Unassembled WGS sequence"/>
</dbReference>
<evidence type="ECO:0000313" key="1">
    <source>
        <dbReference type="EMBL" id="MBA0088349.1"/>
    </source>
</evidence>
<gene>
    <name evidence="1" type="ORF">HRJ53_25470</name>
</gene>
<name>A0A7V8SZN3_9BACT</name>